<dbReference type="GO" id="GO:0004485">
    <property type="term" value="F:methylcrotonoyl-CoA carboxylase activity"/>
    <property type="evidence" value="ECO:0007669"/>
    <property type="project" value="TreeGrafter"/>
</dbReference>
<organism evidence="3 4">
    <name type="scientific">Brevibacillus centrosporus</name>
    <dbReference type="NCBI Taxonomy" id="54910"/>
    <lineage>
        <taxon>Bacteria</taxon>
        <taxon>Bacillati</taxon>
        <taxon>Bacillota</taxon>
        <taxon>Bacilli</taxon>
        <taxon>Bacillales</taxon>
        <taxon>Paenibacillaceae</taxon>
        <taxon>Brevibacillus</taxon>
    </lineage>
</organism>
<dbReference type="Proteomes" id="UP000198915">
    <property type="component" value="Unassembled WGS sequence"/>
</dbReference>
<dbReference type="STRING" id="1884381.SAMN05518846_11911"/>
<dbReference type="GO" id="GO:1905202">
    <property type="term" value="C:methylcrotonoyl-CoA carboxylase complex"/>
    <property type="evidence" value="ECO:0007669"/>
    <property type="project" value="TreeGrafter"/>
</dbReference>
<keyword evidence="3" id="KW-0808">Transferase</keyword>
<proteinExistence type="predicted"/>
<evidence type="ECO:0000259" key="2">
    <source>
        <dbReference type="PROSITE" id="PS50989"/>
    </source>
</evidence>
<dbReference type="InterPro" id="IPR011763">
    <property type="entry name" value="COA_CT_C"/>
</dbReference>
<dbReference type="InterPro" id="IPR029045">
    <property type="entry name" value="ClpP/crotonase-like_dom_sf"/>
</dbReference>
<sequence>MHNPNQKLKDEIERIRQGGDAKYHQNLEAQDKMFVRKRLELLFDADSIVEDGLFANAQAPDLPADATVTGMATIDGRPVCFMASDSTVKAGSFGRRTVEKQIRMQEKAMELNVPILYLIDSAGGRITDQIEMFPGRRHGGRLFYNQVQLSGIVPQICILFGPSPAGSAYIPAFCDLTIMVEKNASAYLGSPRMVEMAIGEKTTMENMGGARMHCSVSGLGDVLVQSEEEAIAACKRYLSYMPQSWREKPPVTERREPVAGRPLAEIVPENQNVPFDMKELIMQIIDQDTWFEVKKLWAQEIITGLARMGGKAVGIVANQSKVKGGTLFVDSADKGARFIWLCNAFQIPLLFLSDVPGFMIGSQVERQGIIRHGAKMLSAVSEATVPKLSDIVRKCYGAGLYAMAGPAFGTDATIALPSASIAVMGPEAAINAVYYNKIMSLPEAERADFIAQKRQEYAEDIDIYRLGSELVIDDIIPYERLRSDVIARFKLYQNKQPVVYPKRNAIHPV</sequence>
<dbReference type="PROSITE" id="PS50989">
    <property type="entry name" value="COA_CT_CTER"/>
    <property type="match status" value="1"/>
</dbReference>
<dbReference type="InterPro" id="IPR045190">
    <property type="entry name" value="MCCB/AccD1-like"/>
</dbReference>
<feature type="domain" description="CoA carboxyltransferase N-terminal" evidence="1">
    <location>
        <begin position="1"/>
        <end position="253"/>
    </location>
</feature>
<dbReference type="Pfam" id="PF01039">
    <property type="entry name" value="Carboxyl_trans"/>
    <property type="match status" value="1"/>
</dbReference>
<dbReference type="Gene3D" id="3.90.226.10">
    <property type="entry name" value="2-enoyl-CoA Hydratase, Chain A, domain 1"/>
    <property type="match status" value="2"/>
</dbReference>
<evidence type="ECO:0000313" key="3">
    <source>
        <dbReference type="EMBL" id="SFK74665.1"/>
    </source>
</evidence>
<name>A0A1I4C149_9BACL</name>
<dbReference type="AlphaFoldDB" id="A0A1I4C149"/>
<reference evidence="4" key="1">
    <citation type="submission" date="2016-10" db="EMBL/GenBank/DDBJ databases">
        <authorList>
            <person name="Varghese N."/>
            <person name="Submissions S."/>
        </authorList>
    </citation>
    <scope>NUCLEOTIDE SEQUENCE [LARGE SCALE GENOMIC DNA]</scope>
    <source>
        <strain evidence="4">OK042</strain>
    </source>
</reference>
<dbReference type="GO" id="GO:0016740">
    <property type="term" value="F:transferase activity"/>
    <property type="evidence" value="ECO:0007669"/>
    <property type="project" value="UniProtKB-KW"/>
</dbReference>
<dbReference type="InterPro" id="IPR034733">
    <property type="entry name" value="AcCoA_carboxyl_beta"/>
</dbReference>
<protein>
    <submittedName>
        <fullName evidence="3">Acetyl-CoA carboxylase, carboxyltransferase component</fullName>
    </submittedName>
</protein>
<dbReference type="GO" id="GO:0006552">
    <property type="term" value="P:L-leucine catabolic process"/>
    <property type="evidence" value="ECO:0007669"/>
    <property type="project" value="TreeGrafter"/>
</dbReference>
<keyword evidence="4" id="KW-1185">Reference proteome</keyword>
<gene>
    <name evidence="3" type="ORF">SAMN05518846_11911</name>
</gene>
<dbReference type="PANTHER" id="PTHR22855">
    <property type="entry name" value="ACETYL, PROPIONYL, PYRUVATE, AND GLUTACONYL CARBOXYLASE-RELATED"/>
    <property type="match status" value="1"/>
</dbReference>
<dbReference type="InterPro" id="IPR011762">
    <property type="entry name" value="COA_CT_N"/>
</dbReference>
<accession>A0A1I4C149</accession>
<evidence type="ECO:0000313" key="4">
    <source>
        <dbReference type="Proteomes" id="UP000198915"/>
    </source>
</evidence>
<dbReference type="RefSeq" id="WP_092275106.1">
    <property type="nucleotide sequence ID" value="NZ_FORT01000019.1"/>
</dbReference>
<feature type="domain" description="CoA carboxyltransferase C-terminal" evidence="2">
    <location>
        <begin position="258"/>
        <end position="491"/>
    </location>
</feature>
<dbReference type="EMBL" id="FORT01000019">
    <property type="protein sequence ID" value="SFK74665.1"/>
    <property type="molecule type" value="Genomic_DNA"/>
</dbReference>
<dbReference type="SUPFAM" id="SSF52096">
    <property type="entry name" value="ClpP/crotonase"/>
    <property type="match status" value="2"/>
</dbReference>
<evidence type="ECO:0000259" key="1">
    <source>
        <dbReference type="PROSITE" id="PS50980"/>
    </source>
</evidence>
<dbReference type="PROSITE" id="PS50980">
    <property type="entry name" value="COA_CT_NTER"/>
    <property type="match status" value="1"/>
</dbReference>
<dbReference type="PANTHER" id="PTHR22855:SF13">
    <property type="entry name" value="METHYLCROTONOYL-COA CARBOXYLASE BETA CHAIN, MITOCHONDRIAL"/>
    <property type="match status" value="1"/>
</dbReference>